<sequence length="111" mass="12354">ERQQTLTRSRTDMMRAFAETTGCRGQTLLAYFGEQMTEVCGHCDNCHAGTSTADDGAVGPFPVHSRVRHPEWGPGLVLGYEEDRMTVLFDEVGYKTLSVRVVSEQDLLTLD</sequence>
<proteinExistence type="predicted"/>
<keyword evidence="3" id="KW-1185">Reference proteome</keyword>
<feature type="domain" description="ATP-dependent DNA helicase RecQ zinc-binding" evidence="1">
    <location>
        <begin position="2"/>
        <end position="46"/>
    </location>
</feature>
<gene>
    <name evidence="2" type="ORF">ACFQZ8_31735</name>
</gene>
<dbReference type="InterPro" id="IPR036388">
    <property type="entry name" value="WH-like_DNA-bd_sf"/>
</dbReference>
<dbReference type="Proteomes" id="UP001597053">
    <property type="component" value="Unassembled WGS sequence"/>
</dbReference>
<dbReference type="Gene3D" id="1.10.10.10">
    <property type="entry name" value="Winged helix-like DNA-binding domain superfamily/Winged helix DNA-binding domain"/>
    <property type="match status" value="1"/>
</dbReference>
<organism evidence="2 3">
    <name type="scientific">Micromonospora azadirachtae</name>
    <dbReference type="NCBI Taxonomy" id="1970735"/>
    <lineage>
        <taxon>Bacteria</taxon>
        <taxon>Bacillati</taxon>
        <taxon>Actinomycetota</taxon>
        <taxon>Actinomycetes</taxon>
        <taxon>Micromonosporales</taxon>
        <taxon>Micromonosporaceae</taxon>
        <taxon>Micromonospora</taxon>
    </lineage>
</organism>
<dbReference type="InterPro" id="IPR021938">
    <property type="entry name" value="DUF3553"/>
</dbReference>
<dbReference type="InterPro" id="IPR032284">
    <property type="entry name" value="RecQ_Zn-bd"/>
</dbReference>
<dbReference type="EMBL" id="JBHTHM010002848">
    <property type="protein sequence ID" value="MFD0788510.1"/>
    <property type="molecule type" value="Genomic_DNA"/>
</dbReference>
<evidence type="ECO:0000313" key="2">
    <source>
        <dbReference type="EMBL" id="MFD0788510.1"/>
    </source>
</evidence>
<feature type="non-terminal residue" evidence="2">
    <location>
        <position position="1"/>
    </location>
</feature>
<name>A0ABW3ACN4_9ACTN</name>
<dbReference type="Pfam" id="PF12073">
    <property type="entry name" value="DUF3553"/>
    <property type="match status" value="1"/>
</dbReference>
<accession>A0ABW3ACN4</accession>
<protein>
    <submittedName>
        <fullName evidence="2">DUF3553 domain-containing protein</fullName>
    </submittedName>
</protein>
<evidence type="ECO:0000259" key="1">
    <source>
        <dbReference type="Pfam" id="PF16124"/>
    </source>
</evidence>
<reference evidence="3" key="1">
    <citation type="journal article" date="2019" name="Int. J. Syst. Evol. Microbiol.">
        <title>The Global Catalogue of Microorganisms (GCM) 10K type strain sequencing project: providing services to taxonomists for standard genome sequencing and annotation.</title>
        <authorList>
            <consortium name="The Broad Institute Genomics Platform"/>
            <consortium name="The Broad Institute Genome Sequencing Center for Infectious Disease"/>
            <person name="Wu L."/>
            <person name="Ma J."/>
        </authorList>
    </citation>
    <scope>NUCLEOTIDE SEQUENCE [LARGE SCALE GENOMIC DNA]</scope>
    <source>
        <strain evidence="3">JCM 32148</strain>
    </source>
</reference>
<comment type="caution">
    <text evidence="2">The sequence shown here is derived from an EMBL/GenBank/DDBJ whole genome shotgun (WGS) entry which is preliminary data.</text>
</comment>
<dbReference type="Pfam" id="PF16124">
    <property type="entry name" value="RecQ_Zn_bind"/>
    <property type="match status" value="1"/>
</dbReference>
<evidence type="ECO:0000313" key="3">
    <source>
        <dbReference type="Proteomes" id="UP001597053"/>
    </source>
</evidence>